<dbReference type="EMBL" id="HBEW01000549">
    <property type="protein sequence ID" value="CAD8575991.1"/>
    <property type="molecule type" value="Transcribed_RNA"/>
</dbReference>
<dbReference type="PANTHER" id="PTHR37490">
    <property type="entry name" value="EXPRESSED PROTEIN"/>
    <property type="match status" value="1"/>
</dbReference>
<proteinExistence type="predicted"/>
<dbReference type="Pfam" id="PF11913">
    <property type="entry name" value="DUF3431"/>
    <property type="match status" value="1"/>
</dbReference>
<dbReference type="AlphaFoldDB" id="A0A7S0KCV6"/>
<name>A0A7S0KCV6_9CHLO</name>
<dbReference type="PROSITE" id="PS51257">
    <property type="entry name" value="PROKAR_LIPOPROTEIN"/>
    <property type="match status" value="1"/>
</dbReference>
<sequence length="314" mass="35838">MSRRVCATRAGWCAVSATLFVLVSCTTTAFVVMKNLPWSIFLVDTPLGFKLLERLYTAPLVNFRHTIDIVLSVYDEPPQVLLSHLETCCPKDTCRVFIYTSFAESARRSHSHERQQRGAYTKDEWSAFATNFTKDVDVVNNEWTGAEATGYITHIVEHYQDLAEVLVFAHGHVKSRHSRELCTAIQRGLGRLRDDVDLPIFVNINNWHQRRCVSRTRVRGQYATKELRDALYAAWHTLVSGDSVAEPARFTWECCAQFVTTRASIRQRSHKAWSHMFDVMSQGTYGDGLVAGFLWEYLWPTLIDEYGNVGKATC</sequence>
<dbReference type="InterPro" id="IPR021838">
    <property type="entry name" value="DUF3431"/>
</dbReference>
<protein>
    <submittedName>
        <fullName evidence="1">Uncharacterized protein</fullName>
    </submittedName>
</protein>
<organism evidence="1">
    <name type="scientific">Ostreococcus mediterraneus</name>
    <dbReference type="NCBI Taxonomy" id="1486918"/>
    <lineage>
        <taxon>Eukaryota</taxon>
        <taxon>Viridiplantae</taxon>
        <taxon>Chlorophyta</taxon>
        <taxon>Mamiellophyceae</taxon>
        <taxon>Mamiellales</taxon>
        <taxon>Bathycoccaceae</taxon>
        <taxon>Ostreococcus</taxon>
    </lineage>
</organism>
<reference evidence="1" key="1">
    <citation type="submission" date="2021-01" db="EMBL/GenBank/DDBJ databases">
        <authorList>
            <person name="Corre E."/>
            <person name="Pelletier E."/>
            <person name="Niang G."/>
            <person name="Scheremetjew M."/>
            <person name="Finn R."/>
            <person name="Kale V."/>
            <person name="Holt S."/>
            <person name="Cochrane G."/>
            <person name="Meng A."/>
            <person name="Brown T."/>
            <person name="Cohen L."/>
        </authorList>
    </citation>
    <scope>NUCLEOTIDE SEQUENCE</scope>
    <source>
        <strain evidence="1">Clade-D-RCC2572</strain>
    </source>
</reference>
<gene>
    <name evidence="1" type="ORF">OMED0929_LOCUS456</name>
</gene>
<evidence type="ECO:0000313" key="1">
    <source>
        <dbReference type="EMBL" id="CAD8575991.1"/>
    </source>
</evidence>
<accession>A0A7S0KCV6</accession>
<dbReference type="PANTHER" id="PTHR37490:SF2">
    <property type="match status" value="1"/>
</dbReference>